<dbReference type="PANTHER" id="PTHR33180:SF31">
    <property type="entry name" value="POLYPROTEIN PROTEIN"/>
    <property type="match status" value="1"/>
</dbReference>
<dbReference type="EnsemblPlants" id="PGSC0003DMT400093284">
    <property type="protein sequence ID" value="PGSC0003DMT400093284"/>
    <property type="gene ID" value="PGSC0003DMG400042855"/>
</dbReference>
<organism evidence="3 4">
    <name type="scientific">Solanum tuberosum</name>
    <name type="common">Potato</name>
    <dbReference type="NCBI Taxonomy" id="4113"/>
    <lineage>
        <taxon>Eukaryota</taxon>
        <taxon>Viridiplantae</taxon>
        <taxon>Streptophyta</taxon>
        <taxon>Embryophyta</taxon>
        <taxon>Tracheophyta</taxon>
        <taxon>Spermatophyta</taxon>
        <taxon>Magnoliopsida</taxon>
        <taxon>eudicotyledons</taxon>
        <taxon>Gunneridae</taxon>
        <taxon>Pentapetalae</taxon>
        <taxon>asterids</taxon>
        <taxon>lamiids</taxon>
        <taxon>Solanales</taxon>
        <taxon>Solanaceae</taxon>
        <taxon>Solanoideae</taxon>
        <taxon>Solaneae</taxon>
        <taxon>Solanum</taxon>
    </lineage>
</organism>
<feature type="compositionally biased region" description="Polar residues" evidence="1">
    <location>
        <begin position="323"/>
        <end position="333"/>
    </location>
</feature>
<evidence type="ECO:0000259" key="2">
    <source>
        <dbReference type="Pfam" id="PF20167"/>
    </source>
</evidence>
<evidence type="ECO:0000313" key="3">
    <source>
        <dbReference type="EnsemblPlants" id="PGSC0003DMT400093284"/>
    </source>
</evidence>
<feature type="compositionally biased region" description="Basic and acidic residues" evidence="1">
    <location>
        <begin position="339"/>
        <end position="351"/>
    </location>
</feature>
<proteinExistence type="predicted"/>
<name>M1DRM0_SOLTU</name>
<dbReference type="InterPro" id="IPR046796">
    <property type="entry name" value="Transposase_32_dom"/>
</dbReference>
<evidence type="ECO:0000256" key="1">
    <source>
        <dbReference type="SAM" id="MobiDB-lite"/>
    </source>
</evidence>
<reference evidence="3" key="2">
    <citation type="submission" date="2015-06" db="UniProtKB">
        <authorList>
            <consortium name="EnsemblPlants"/>
        </authorList>
    </citation>
    <scope>IDENTIFICATION</scope>
    <source>
        <strain evidence="3">DM1-3 516 R44</strain>
    </source>
</reference>
<dbReference type="PANTHER" id="PTHR33180">
    <property type="entry name" value="PHOTOSYSTEM II CP43 REACTION CENTER PROTEIN"/>
    <property type="match status" value="1"/>
</dbReference>
<sequence>MPLTSPPPRVREIARTLMLTSLSMRMSSCYWPRVLAHLQVPQVLDVHKTHGPYSPNWVKDFYTAFGALVPQGKRKVVTFKLVDYVVVRGKKVKCDSDDINAVLECTENIEEDYQYMVKIKSLETMKKWLVPLLSNVPHDEKKDVEVIPTSSTNIRCIEAKYLKDEEEKKKVAPVDSSPAVDIETLPAEVLLPTLNPGPSGMGHLAHFADTRASKLEDIVPGMIERALTTVVTHLSVTIDALVATIAVCEGGQGALMSTFVELELAVEGRIVNLRIFDNGICIEEQSKDTNKQKGTKQVEEMNMGEPEDHQEHSACRRVAYQTIQSSSVQSPEGKNQVCDGKEQSVDHRVIP</sequence>
<dbReference type="InParanoid" id="M1DRM0"/>
<protein>
    <recommendedName>
        <fullName evidence="2">Putative plant transposon protein domain-containing protein</fullName>
    </recommendedName>
</protein>
<reference evidence="4" key="1">
    <citation type="journal article" date="2011" name="Nature">
        <title>Genome sequence and analysis of the tuber crop potato.</title>
        <authorList>
            <consortium name="The Potato Genome Sequencing Consortium"/>
        </authorList>
    </citation>
    <scope>NUCLEOTIDE SEQUENCE [LARGE SCALE GENOMIC DNA]</scope>
    <source>
        <strain evidence="4">cv. DM1-3 516 R44</strain>
    </source>
</reference>
<feature type="domain" description="Putative plant transposon protein" evidence="2">
    <location>
        <begin position="50"/>
        <end position="127"/>
    </location>
</feature>
<dbReference type="Gramene" id="PGSC0003DMT400093284">
    <property type="protein sequence ID" value="PGSC0003DMT400093284"/>
    <property type="gene ID" value="PGSC0003DMG400042855"/>
</dbReference>
<dbReference type="GO" id="GO:0009579">
    <property type="term" value="C:thylakoid"/>
    <property type="evidence" value="ECO:0000318"/>
    <property type="project" value="GO_Central"/>
</dbReference>
<dbReference type="HOGENOM" id="CLU_790855_0_0_1"/>
<dbReference type="AlphaFoldDB" id="M1DRM0"/>
<keyword evidence="4" id="KW-1185">Reference proteome</keyword>
<feature type="region of interest" description="Disordered" evidence="1">
    <location>
        <begin position="323"/>
        <end position="351"/>
    </location>
</feature>
<dbReference type="Proteomes" id="UP000011115">
    <property type="component" value="Unassembled WGS sequence"/>
</dbReference>
<accession>M1DRM0</accession>
<dbReference type="Pfam" id="PF20167">
    <property type="entry name" value="Transposase_32"/>
    <property type="match status" value="1"/>
</dbReference>
<evidence type="ECO:0000313" key="4">
    <source>
        <dbReference type="Proteomes" id="UP000011115"/>
    </source>
</evidence>
<dbReference type="PaxDb" id="4113-PGSC0003DMT400093284"/>
<dbReference type="GO" id="GO:0009523">
    <property type="term" value="C:photosystem II"/>
    <property type="evidence" value="ECO:0000318"/>
    <property type="project" value="GO_Central"/>
</dbReference>